<dbReference type="PROSITE" id="PS50004">
    <property type="entry name" value="C2"/>
    <property type="match status" value="1"/>
</dbReference>
<dbReference type="GO" id="GO:0005509">
    <property type="term" value="F:calcium ion binding"/>
    <property type="evidence" value="ECO:0007669"/>
    <property type="project" value="TreeGrafter"/>
</dbReference>
<evidence type="ECO:0000313" key="5">
    <source>
        <dbReference type="Proteomes" id="UP000549394"/>
    </source>
</evidence>
<dbReference type="PRINTS" id="PR00360">
    <property type="entry name" value="C2DOMAIN"/>
</dbReference>
<proteinExistence type="predicted"/>
<sequence>MRRVNSDAYLTQRKCLDHPFYHLEVHLKRGAQLVVRDSSGSSDPYVIFKVGKKQLYKSKTVSKNLNPLWDERFTLPIEDPSATITAHVLDYDRGLRRDDPMGFVTIDLNLLDLNKLTELKLNLKPENPEKVKEDYMGYLVLQVKLIPKSLEEKEEIMACQTNKVNTL</sequence>
<dbReference type="Pfam" id="PF00168">
    <property type="entry name" value="C2"/>
    <property type="match status" value="1"/>
</dbReference>
<dbReference type="PANTHER" id="PTHR45911:SF4">
    <property type="entry name" value="MULTIPLE C2 AND TRANSMEMBRANE DOMAIN-CONTAINING PROTEIN"/>
    <property type="match status" value="1"/>
</dbReference>
<dbReference type="Proteomes" id="UP000549394">
    <property type="component" value="Unassembled WGS sequence"/>
</dbReference>
<dbReference type="GO" id="GO:0046928">
    <property type="term" value="P:regulation of neurotransmitter secretion"/>
    <property type="evidence" value="ECO:0007669"/>
    <property type="project" value="TreeGrafter"/>
</dbReference>
<evidence type="ECO:0000256" key="1">
    <source>
        <dbReference type="ARBA" id="ARBA00022723"/>
    </source>
</evidence>
<dbReference type="AlphaFoldDB" id="A0A7I8VU66"/>
<keyword evidence="1" id="KW-0479">Metal-binding</keyword>
<organism evidence="4 5">
    <name type="scientific">Dimorphilus gyrociliatus</name>
    <dbReference type="NCBI Taxonomy" id="2664684"/>
    <lineage>
        <taxon>Eukaryota</taxon>
        <taxon>Metazoa</taxon>
        <taxon>Spiralia</taxon>
        <taxon>Lophotrochozoa</taxon>
        <taxon>Annelida</taxon>
        <taxon>Polychaeta</taxon>
        <taxon>Polychaeta incertae sedis</taxon>
        <taxon>Dinophilidae</taxon>
        <taxon>Dimorphilus</taxon>
    </lineage>
</organism>
<dbReference type="InterPro" id="IPR035892">
    <property type="entry name" value="C2_domain_sf"/>
</dbReference>
<evidence type="ECO:0000313" key="4">
    <source>
        <dbReference type="EMBL" id="CAD5119265.1"/>
    </source>
</evidence>
<keyword evidence="5" id="KW-1185">Reference proteome</keyword>
<dbReference type="InterPro" id="IPR000008">
    <property type="entry name" value="C2_dom"/>
</dbReference>
<accession>A0A7I8VU66</accession>
<evidence type="ECO:0000256" key="2">
    <source>
        <dbReference type="ARBA" id="ARBA00022837"/>
    </source>
</evidence>
<name>A0A7I8VU66_9ANNE</name>
<reference evidence="4 5" key="1">
    <citation type="submission" date="2020-08" db="EMBL/GenBank/DDBJ databases">
        <authorList>
            <person name="Hejnol A."/>
        </authorList>
    </citation>
    <scope>NUCLEOTIDE SEQUENCE [LARGE SCALE GENOMIC DNA]</scope>
</reference>
<dbReference type="SMART" id="SM00239">
    <property type="entry name" value="C2"/>
    <property type="match status" value="1"/>
</dbReference>
<dbReference type="Gene3D" id="2.60.40.150">
    <property type="entry name" value="C2 domain"/>
    <property type="match status" value="1"/>
</dbReference>
<protein>
    <submittedName>
        <fullName evidence="4">DgyrCDS7893</fullName>
    </submittedName>
</protein>
<dbReference type="EMBL" id="CAJFCJ010000009">
    <property type="protein sequence ID" value="CAD5119265.1"/>
    <property type="molecule type" value="Genomic_DNA"/>
</dbReference>
<dbReference type="PANTHER" id="PTHR45911">
    <property type="entry name" value="C2 DOMAIN-CONTAINING PROTEIN"/>
    <property type="match status" value="1"/>
</dbReference>
<feature type="domain" description="C2" evidence="3">
    <location>
        <begin position="4"/>
        <end position="121"/>
    </location>
</feature>
<comment type="caution">
    <text evidence="4">The sequence shown here is derived from an EMBL/GenBank/DDBJ whole genome shotgun (WGS) entry which is preliminary data.</text>
</comment>
<evidence type="ECO:0000259" key="3">
    <source>
        <dbReference type="PROSITE" id="PS50004"/>
    </source>
</evidence>
<keyword evidence="2" id="KW-0106">Calcium</keyword>
<gene>
    <name evidence="4" type="ORF">DGYR_LOCUS7536</name>
</gene>
<dbReference type="GO" id="GO:0030672">
    <property type="term" value="C:synaptic vesicle membrane"/>
    <property type="evidence" value="ECO:0007669"/>
    <property type="project" value="TreeGrafter"/>
</dbReference>
<dbReference type="SUPFAM" id="SSF49562">
    <property type="entry name" value="C2 domain (Calcium/lipid-binding domain, CaLB)"/>
    <property type="match status" value="1"/>
</dbReference>
<dbReference type="OrthoDB" id="5973539at2759"/>